<dbReference type="GO" id="GO:0016787">
    <property type="term" value="F:hydrolase activity"/>
    <property type="evidence" value="ECO:0007669"/>
    <property type="project" value="UniProtKB-KW"/>
</dbReference>
<organism evidence="1 2">
    <name type="scientific">Flagellimonas flava</name>
    <dbReference type="NCBI Taxonomy" id="570519"/>
    <lineage>
        <taxon>Bacteria</taxon>
        <taxon>Pseudomonadati</taxon>
        <taxon>Bacteroidota</taxon>
        <taxon>Flavobacteriia</taxon>
        <taxon>Flavobacteriales</taxon>
        <taxon>Flavobacteriaceae</taxon>
        <taxon>Flagellimonas</taxon>
    </lineage>
</organism>
<dbReference type="EMBL" id="FQWL01000004">
    <property type="protein sequence ID" value="SHG83563.1"/>
    <property type="molecule type" value="Genomic_DNA"/>
</dbReference>
<evidence type="ECO:0000313" key="1">
    <source>
        <dbReference type="EMBL" id="SHG83563.1"/>
    </source>
</evidence>
<reference evidence="2" key="1">
    <citation type="submission" date="2016-11" db="EMBL/GenBank/DDBJ databases">
        <authorList>
            <person name="Varghese N."/>
            <person name="Submissions S."/>
        </authorList>
    </citation>
    <scope>NUCLEOTIDE SEQUENCE [LARGE SCALE GENOMIC DNA]</scope>
    <source>
        <strain evidence="2">DSM 22638</strain>
    </source>
</reference>
<evidence type="ECO:0000313" key="2">
    <source>
        <dbReference type="Proteomes" id="UP000184532"/>
    </source>
</evidence>
<name>A0A1M5N3J9_9FLAO</name>
<protein>
    <submittedName>
        <fullName evidence="1">Predicted hydrolase of the alpha/beta superfamily</fullName>
    </submittedName>
</protein>
<dbReference type="PANTHER" id="PTHR48098">
    <property type="entry name" value="ENTEROCHELIN ESTERASE-RELATED"/>
    <property type="match status" value="1"/>
</dbReference>
<proteinExistence type="predicted"/>
<dbReference type="InterPro" id="IPR050583">
    <property type="entry name" value="Mycobacterial_A85_antigen"/>
</dbReference>
<dbReference type="AlphaFoldDB" id="A0A1M5N3J9"/>
<dbReference type="Proteomes" id="UP000184532">
    <property type="component" value="Unassembled WGS sequence"/>
</dbReference>
<gene>
    <name evidence="1" type="ORF">SAMN04488116_2615</name>
</gene>
<dbReference type="InterPro" id="IPR029058">
    <property type="entry name" value="AB_hydrolase_fold"/>
</dbReference>
<dbReference type="InterPro" id="IPR000801">
    <property type="entry name" value="Esterase-like"/>
</dbReference>
<accession>A0A1M5N3J9</accession>
<keyword evidence="2" id="KW-1185">Reference proteome</keyword>
<sequence length="343" mass="38744">MLLPIQFCRNNRRLWYLLINIFHLMKEIGILWQKKKGCLVFLSLIALVLSCSIESNTSGDDLSQNPEETNDLPTFDFDCEEVIPVQRRDAISFPLDPNVFSSENSDLEGTLEGDQTIVSSITGVTYRYHVYLPPEYQLEPDRSFPVLYWLDAQFWFFPNSLQPVKVIDLDQLPVILVGIEEGPSGRRAIDYTFPGIAAYNRFFTEEFIPEVESDYRILGEERTLQGVSASGLASLVMMLSDEADPPIFKNHLSFDPYIQSALNLENLLIERLNVNAPLNKSLIITSMVGGFTPSVNPYAEGLAARNIPCLTLIESIYNGDHFGATNASIGNALRDVYKDYYED</sequence>
<keyword evidence="1" id="KW-0378">Hydrolase</keyword>
<dbReference type="STRING" id="570519.SAMN04488116_2615"/>
<dbReference type="Gene3D" id="3.40.50.1820">
    <property type="entry name" value="alpha/beta hydrolase"/>
    <property type="match status" value="1"/>
</dbReference>
<dbReference type="Pfam" id="PF00756">
    <property type="entry name" value="Esterase"/>
    <property type="match status" value="1"/>
</dbReference>
<dbReference type="OrthoDB" id="9803578at2"/>
<dbReference type="SUPFAM" id="SSF53474">
    <property type="entry name" value="alpha/beta-Hydrolases"/>
    <property type="match status" value="1"/>
</dbReference>
<dbReference type="PANTHER" id="PTHR48098:SF6">
    <property type="entry name" value="FERRI-BACILLIBACTIN ESTERASE BESA"/>
    <property type="match status" value="1"/>
</dbReference>